<dbReference type="InterPro" id="IPR038081">
    <property type="entry name" value="CalX-like_sf"/>
</dbReference>
<dbReference type="Gene3D" id="2.60.40.10">
    <property type="entry name" value="Immunoglobulins"/>
    <property type="match status" value="1"/>
</dbReference>
<accession>A0ABU0RC93</accession>
<dbReference type="SUPFAM" id="SSF141072">
    <property type="entry name" value="CalX-like"/>
    <property type="match status" value="1"/>
</dbReference>
<dbReference type="RefSeq" id="WP_307042454.1">
    <property type="nucleotide sequence ID" value="NZ_JAUSYY010000001.1"/>
</dbReference>
<keyword evidence="1" id="KW-0732">Signal</keyword>
<name>A0ABU0RC93_9MICO</name>
<keyword evidence="3" id="KW-1185">Reference proteome</keyword>
<evidence type="ECO:0000313" key="2">
    <source>
        <dbReference type="EMBL" id="MDQ0894866.1"/>
    </source>
</evidence>
<dbReference type="Gene3D" id="3.40.50.1820">
    <property type="entry name" value="alpha/beta hydrolase"/>
    <property type="match status" value="1"/>
</dbReference>
<protein>
    <recommendedName>
        <fullName evidence="4">IPT/TIG domain-containing protein</fullName>
    </recommendedName>
</protein>
<evidence type="ECO:0000313" key="3">
    <source>
        <dbReference type="Proteomes" id="UP001239083"/>
    </source>
</evidence>
<proteinExistence type="predicted"/>
<feature type="signal peptide" evidence="1">
    <location>
        <begin position="1"/>
        <end position="33"/>
    </location>
</feature>
<evidence type="ECO:0000256" key="1">
    <source>
        <dbReference type="SAM" id="SignalP"/>
    </source>
</evidence>
<dbReference type="Proteomes" id="UP001239083">
    <property type="component" value="Unassembled WGS sequence"/>
</dbReference>
<feature type="chain" id="PRO_5046784919" description="IPT/TIG domain-containing protein" evidence="1">
    <location>
        <begin position="34"/>
        <end position="976"/>
    </location>
</feature>
<evidence type="ECO:0008006" key="4">
    <source>
        <dbReference type="Google" id="ProtNLM"/>
    </source>
</evidence>
<organism evidence="2 3">
    <name type="scientific">Agromyces ramosus</name>
    <dbReference type="NCBI Taxonomy" id="33879"/>
    <lineage>
        <taxon>Bacteria</taxon>
        <taxon>Bacillati</taxon>
        <taxon>Actinomycetota</taxon>
        <taxon>Actinomycetes</taxon>
        <taxon>Micrococcales</taxon>
        <taxon>Microbacteriaceae</taxon>
        <taxon>Agromyces</taxon>
    </lineage>
</organism>
<reference evidence="2 3" key="1">
    <citation type="submission" date="2023-07" db="EMBL/GenBank/DDBJ databases">
        <title>Comparative genomics of wheat-associated soil bacteria to identify genetic determinants of phenazine resistance.</title>
        <authorList>
            <person name="Mouncey N."/>
        </authorList>
    </citation>
    <scope>NUCLEOTIDE SEQUENCE [LARGE SCALE GENOMIC DNA]</scope>
    <source>
        <strain evidence="2 3">V3I3</strain>
    </source>
</reference>
<comment type="caution">
    <text evidence="2">The sequence shown here is derived from an EMBL/GenBank/DDBJ whole genome shotgun (WGS) entry which is preliminary data.</text>
</comment>
<dbReference type="EMBL" id="JAUSYY010000001">
    <property type="protein sequence ID" value="MDQ0894866.1"/>
    <property type="molecule type" value="Genomic_DNA"/>
</dbReference>
<dbReference type="SUPFAM" id="SSF53474">
    <property type="entry name" value="alpha/beta-Hydrolases"/>
    <property type="match status" value="1"/>
</dbReference>
<dbReference type="InterPro" id="IPR029058">
    <property type="entry name" value="AB_hydrolase_fold"/>
</dbReference>
<sequence length="976" mass="100040">MNAPISRIAWRRRAAASLAVGITTAFLITPAIALPAAAAPVDDAVIASGDNWTVTDLGGVYEVEVELDRPLEMRSDAPTIEVDGEAVGFARESADGKKLTVLTSDPIVNDPEEVEPGWFAEAGTTEEVVADVPAIETAPTETSALSADPAVHGDYAYTESIYRFGDQAIDLAGIGGIRGEVEGKIYLPSTGGARPLVVLLHGRHTSCAGSPANPLRWPCSSSQVSIPSYAGYDGTAESLASNGYAVVSISANAVNSNDNQLALDFGARARGQLILDTLDLLRKANAGESVVLHDAATGVDVTLADALTGNEGTEAARIDPAVVELTPSDLVGRFDFSRIGLMGHSRGGEGVTSAATLNQALPDPFAIVSTLPLAPVDFGRMTVPNVPNLVILPYCDGDVSNQQGQHMNDDARYAFGDDVLRSDVWVMGANHNFFNTVWTPGLYSFNVSDDWSGTSTTSARAVDSVCGTAGAAVDTTIRVSPSVQYDVGTSLMTGWFRATVGGEEQFLAPFDGSGAKTATTADVDVRTVATQPDSARADLETFEGPATTARTYGSASLSVCASMAGRLVPQELPACSTLASAQVPHWTNVRFAGDVPATPVARMKWSDASGEVRVPVPAAQRDASEYTNLSFRTAADESVPYGGGTDLKISVIDGAGATFTALASELNAAALLRLPQSTQNSTTLGKIVLQKVSVPLADLAAAGLNITDVREVRLAGAAGVSGTADGAAYVSDLSFDRPSLGQATPQTMVAVDTATTYVEERVGPNEVQVPVVLSAPATTASDVYVSVLGSTATTSKVGVVAQKVTFAPGEVCKAVTVPTYGDTTAATAASTVYTVAVTNTRGVVMGDDAFAQVVVREDDGVIGATELPLVGVANDACAEVAARAKGASLSIPNKPVAPGAPVTITGKGFRTGESVAVTAGATVLGNAVTAADGSVKLSFVIPAGTPHGDLTVAAAGAGSSITADGTIKIKKVVTKN</sequence>
<dbReference type="Gene3D" id="2.60.40.2030">
    <property type="match status" value="1"/>
</dbReference>
<gene>
    <name evidence="2" type="ORF">QFZ26_002421</name>
</gene>
<dbReference type="InterPro" id="IPR013783">
    <property type="entry name" value="Ig-like_fold"/>
</dbReference>